<evidence type="ECO:0000313" key="2">
    <source>
        <dbReference type="EMBL" id="MDY0748734.1"/>
    </source>
</evidence>
<feature type="compositionally biased region" description="Basic and acidic residues" evidence="1">
    <location>
        <begin position="1"/>
        <end position="18"/>
    </location>
</feature>
<evidence type="ECO:0000256" key="1">
    <source>
        <dbReference type="SAM" id="MobiDB-lite"/>
    </source>
</evidence>
<organism evidence="2 3">
    <name type="scientific">Roseateles agri</name>
    <dbReference type="NCBI Taxonomy" id="3098619"/>
    <lineage>
        <taxon>Bacteria</taxon>
        <taxon>Pseudomonadati</taxon>
        <taxon>Pseudomonadota</taxon>
        <taxon>Betaproteobacteria</taxon>
        <taxon>Burkholderiales</taxon>
        <taxon>Sphaerotilaceae</taxon>
        <taxon>Roseateles</taxon>
    </lineage>
</organism>
<proteinExistence type="predicted"/>
<evidence type="ECO:0000313" key="3">
    <source>
        <dbReference type="Proteomes" id="UP001285263"/>
    </source>
</evidence>
<keyword evidence="3" id="KW-1185">Reference proteome</keyword>
<sequence length="94" mass="9960">MNIPDHGHDGVPHGEAAHRQPGPSRPRLADPNFEPTDQQLQEVAERAWNAAAQAHAAGLGALEHVLAEEVVAARRRVAAQLAGQAQNADEAPKV</sequence>
<dbReference type="Proteomes" id="UP001285263">
    <property type="component" value="Unassembled WGS sequence"/>
</dbReference>
<dbReference type="RefSeq" id="WP_320426699.1">
    <property type="nucleotide sequence ID" value="NZ_JAXCLA010000011.1"/>
</dbReference>
<protein>
    <submittedName>
        <fullName evidence="2">Uncharacterized protein</fullName>
    </submittedName>
</protein>
<name>A0ABU5DRI9_9BURK</name>
<comment type="caution">
    <text evidence="2">The sequence shown here is derived from an EMBL/GenBank/DDBJ whole genome shotgun (WGS) entry which is preliminary data.</text>
</comment>
<feature type="region of interest" description="Disordered" evidence="1">
    <location>
        <begin position="1"/>
        <end position="38"/>
    </location>
</feature>
<dbReference type="EMBL" id="JAXCLA010000011">
    <property type="protein sequence ID" value="MDY0748734.1"/>
    <property type="molecule type" value="Genomic_DNA"/>
</dbReference>
<gene>
    <name evidence="2" type="ORF">SNE35_29820</name>
</gene>
<reference evidence="2 3" key="1">
    <citation type="submission" date="2023-11" db="EMBL/GenBank/DDBJ databases">
        <title>Paucibacter sp. nov., isolated from fresh soil in Korea.</title>
        <authorList>
            <person name="Le N.T.T."/>
        </authorList>
    </citation>
    <scope>NUCLEOTIDE SEQUENCE [LARGE SCALE GENOMIC DNA]</scope>
    <source>
        <strain evidence="2 3">R3-3</strain>
    </source>
</reference>
<accession>A0ABU5DRI9</accession>